<dbReference type="KEGG" id="ngr:NAEGRDRAFT_46074"/>
<reference evidence="1 2" key="1">
    <citation type="journal article" date="2010" name="Cell">
        <title>The genome of Naegleria gruberi illuminates early eukaryotic versatility.</title>
        <authorList>
            <person name="Fritz-Laylin L.K."/>
            <person name="Prochnik S.E."/>
            <person name="Ginger M.L."/>
            <person name="Dacks J.B."/>
            <person name="Carpenter M.L."/>
            <person name="Field M.C."/>
            <person name="Kuo A."/>
            <person name="Paredez A."/>
            <person name="Chapman J."/>
            <person name="Pham J."/>
            <person name="Shu S."/>
            <person name="Neupane R."/>
            <person name="Cipriano M."/>
            <person name="Mancuso J."/>
            <person name="Tu H."/>
            <person name="Salamov A."/>
            <person name="Lindquist E."/>
            <person name="Shapiro H."/>
            <person name="Lucas S."/>
            <person name="Grigoriev I.V."/>
            <person name="Cande W.Z."/>
            <person name="Fulton C."/>
            <person name="Rokhsar D.S."/>
            <person name="Dawson S.C."/>
        </authorList>
    </citation>
    <scope>NUCLEOTIDE SEQUENCE [LARGE SCALE GENOMIC DNA]</scope>
    <source>
        <strain evidence="1 2">NEG-M</strain>
    </source>
</reference>
<dbReference type="GeneID" id="8862359"/>
<evidence type="ECO:0000313" key="2">
    <source>
        <dbReference type="Proteomes" id="UP000006671"/>
    </source>
</evidence>
<organism evidence="2">
    <name type="scientific">Naegleria gruberi</name>
    <name type="common">Amoeba</name>
    <dbReference type="NCBI Taxonomy" id="5762"/>
    <lineage>
        <taxon>Eukaryota</taxon>
        <taxon>Discoba</taxon>
        <taxon>Heterolobosea</taxon>
        <taxon>Tetramitia</taxon>
        <taxon>Eutetramitia</taxon>
        <taxon>Vahlkampfiidae</taxon>
        <taxon>Naegleria</taxon>
    </lineage>
</organism>
<dbReference type="EMBL" id="GG738849">
    <property type="protein sequence ID" value="EFC48985.1"/>
    <property type="molecule type" value="Genomic_DNA"/>
</dbReference>
<dbReference type="RefSeq" id="XP_002681729.1">
    <property type="nucleotide sequence ID" value="XM_002681683.1"/>
</dbReference>
<keyword evidence="2" id="KW-1185">Reference proteome</keyword>
<protein>
    <submittedName>
        <fullName evidence="1">Predicted protein</fullName>
    </submittedName>
</protein>
<proteinExistence type="predicted"/>
<gene>
    <name evidence="1" type="ORF">NAEGRDRAFT_46074</name>
</gene>
<evidence type="ECO:0000313" key="1">
    <source>
        <dbReference type="EMBL" id="EFC48985.1"/>
    </source>
</evidence>
<sequence>MIVLRSISSADKVVKEASHLCIKQKTTSLKSVTLTFYRFGTAKELRVERDGNIIECDLREEQDQSEQEFSLTLKSGLFSLHSSFVIFHDEKRMLEVCLEKPWFPWCSSSYSYQDSLHLLVKICNSSTIKISRLDIRNIWELIVRERLGINSRDFYYDCIHNLKLCIESKTDQEYYLKESVDYAYSEVLEKRTGYPLENSGLYSLIQDVQHFELAKPVFKYITGFELTLDLVEIITERKRRKIQWQDLLNEISLCYCENSSELDPLFQHLNFIASQKQDEGHGLIDVDYLNTALLIQYFKESWKLSQKQFCNVYNIDIGNFSAWLRGKHESLSSEMSVKLFLTDSKTTPIVYKPKEDVKKFVISSLGELPEHIMELNDIDLIQLWKLSWTSTQNEFCKIFNIDPCNFSAWLSGKRKSLASKLAIQLYLKDFALHRY</sequence>
<name>D2V239_NAEGR</name>
<accession>D2V239</accession>
<dbReference type="AlphaFoldDB" id="D2V239"/>
<dbReference type="VEuPathDB" id="AmoebaDB:NAEGRDRAFT_46074"/>
<dbReference type="InParanoid" id="D2V239"/>
<dbReference type="Proteomes" id="UP000006671">
    <property type="component" value="Unassembled WGS sequence"/>
</dbReference>